<dbReference type="InterPro" id="IPR011008">
    <property type="entry name" value="Dimeric_a/b-barrel"/>
</dbReference>
<evidence type="ECO:0000313" key="1">
    <source>
        <dbReference type="EMBL" id="MCW6534978.1"/>
    </source>
</evidence>
<protein>
    <submittedName>
        <fullName evidence="1">DUF1428 domain-containing protein</fullName>
    </submittedName>
</protein>
<dbReference type="PIRSF" id="PIRSF007028">
    <property type="entry name" value="UCP007028"/>
    <property type="match status" value="1"/>
</dbReference>
<dbReference type="InterPro" id="IPR009874">
    <property type="entry name" value="DUF1428"/>
</dbReference>
<dbReference type="Gene3D" id="3.30.70.100">
    <property type="match status" value="1"/>
</dbReference>
<accession>A0AA42CU20</accession>
<dbReference type="SUPFAM" id="SSF54909">
    <property type="entry name" value="Dimeric alpha+beta barrel"/>
    <property type="match status" value="1"/>
</dbReference>
<keyword evidence="2" id="KW-1185">Reference proteome</keyword>
<organism evidence="1 2">
    <name type="scientific">Sphingomonas lycopersici</name>
    <dbReference type="NCBI Taxonomy" id="2951807"/>
    <lineage>
        <taxon>Bacteria</taxon>
        <taxon>Pseudomonadati</taxon>
        <taxon>Pseudomonadota</taxon>
        <taxon>Alphaproteobacteria</taxon>
        <taxon>Sphingomonadales</taxon>
        <taxon>Sphingomonadaceae</taxon>
        <taxon>Sphingomonas</taxon>
    </lineage>
</organism>
<dbReference type="Proteomes" id="UP001165565">
    <property type="component" value="Unassembled WGS sequence"/>
</dbReference>
<dbReference type="AlphaFoldDB" id="A0AA42CU20"/>
<comment type="caution">
    <text evidence="1">The sequence shown here is derived from an EMBL/GenBank/DDBJ whole genome shotgun (WGS) entry which is preliminary data.</text>
</comment>
<dbReference type="EMBL" id="JANFAV010000005">
    <property type="protein sequence ID" value="MCW6534978.1"/>
    <property type="molecule type" value="Genomic_DNA"/>
</dbReference>
<proteinExistence type="predicted"/>
<reference evidence="1" key="1">
    <citation type="submission" date="2022-06" db="EMBL/GenBank/DDBJ databases">
        <title>Sphingomonas sp. nov. isolated from rhizosphere soil of tomato.</title>
        <authorList>
            <person name="Dong H."/>
            <person name="Gao R."/>
        </authorList>
    </citation>
    <scope>NUCLEOTIDE SEQUENCE</scope>
    <source>
        <strain evidence="1">MMSM24</strain>
    </source>
</reference>
<evidence type="ECO:0000313" key="2">
    <source>
        <dbReference type="Proteomes" id="UP001165565"/>
    </source>
</evidence>
<name>A0AA42CU20_9SPHN</name>
<gene>
    <name evidence="1" type="ORF">NEE01_09290</name>
</gene>
<dbReference type="Pfam" id="PF07237">
    <property type="entry name" value="DUF1428"/>
    <property type="match status" value="1"/>
</dbReference>
<sequence length="117" mass="12495">MGYVDGIVASVPDAKRAAFVDNAAAIGAIFREKGATRVVDGWGADVPDGKVTDFRRAVQAPEGETVVFGWVEWPDKPTRDAGMAAMMQDGRMRENAPPWNGQLAIFGGFAPILDTAE</sequence>